<dbReference type="AlphaFoldDB" id="A0A852ZIC8"/>
<keyword evidence="4" id="KW-1185">Reference proteome</keyword>
<dbReference type="InterPro" id="IPR033434">
    <property type="entry name" value="MucB/RseB_N"/>
</dbReference>
<proteinExistence type="predicted"/>
<evidence type="ECO:0000313" key="3">
    <source>
        <dbReference type="EMBL" id="NYH89359.1"/>
    </source>
</evidence>
<sequence length="404" mass="41630">MRSPGLFTSRPALRWLAPVAVLALVLTAGTAGTMLRADAAGALPSRTAAQLLVDLQKADPVPFSGTVSQQSDLGLPKLPALDGGSGSSDLSSLVSGSHTLRVWYDGPQRVRLALLGTLGESDVVRNGSDLWLWSSQDRSATHRTLPAKAKHAAPDASKLPADLPKTPQEAADQALKALDPTTKVTTDGSAKVAGRSAYLLILTPRDTSSLVGQVRLAIDGARHIPLQVQVFAKGASEPAFQVGFTSISFTRPGADQFRFTPPPGTKVTEGSGKGPGKGSGADPDGHADLHRRLSADRSGQDATKGAKPAEEPRVVGKGWTSVVVATMPSGPAAAPGKGRQGDQPGGQFGELGQMLNALPKVSGSWGSGRVLRGSLFSVLVTDDGRVLAGAVSPDRLYAVAGSTK</sequence>
<dbReference type="InterPro" id="IPR052944">
    <property type="entry name" value="Sporulation_related"/>
</dbReference>
<feature type="region of interest" description="Disordered" evidence="1">
    <location>
        <begin position="252"/>
        <end position="314"/>
    </location>
</feature>
<dbReference type="Pfam" id="PF03888">
    <property type="entry name" value="MucB_RseB"/>
    <property type="match status" value="1"/>
</dbReference>
<reference evidence="3 4" key="1">
    <citation type="submission" date="2020-07" db="EMBL/GenBank/DDBJ databases">
        <title>Sequencing the genomes of 1000 actinobacteria strains.</title>
        <authorList>
            <person name="Klenk H.-P."/>
        </authorList>
    </citation>
    <scope>NUCLEOTIDE SEQUENCE [LARGE SCALE GENOMIC DNA]</scope>
    <source>
        <strain evidence="3 4">DSM 18448</strain>
    </source>
</reference>
<dbReference type="InterPro" id="IPR029046">
    <property type="entry name" value="LolA/LolB/LppX"/>
</dbReference>
<accession>A0A852ZIC8</accession>
<comment type="caution">
    <text evidence="3">The sequence shown here is derived from an EMBL/GenBank/DDBJ whole genome shotgun (WGS) entry which is preliminary data.</text>
</comment>
<feature type="domain" description="MucB/RseB N-terminal" evidence="2">
    <location>
        <begin position="157"/>
        <end position="251"/>
    </location>
</feature>
<dbReference type="EMBL" id="JACBZH010000001">
    <property type="protein sequence ID" value="NYH89359.1"/>
    <property type="molecule type" value="Genomic_DNA"/>
</dbReference>
<name>A0A852ZIC8_9ACTN</name>
<evidence type="ECO:0000256" key="1">
    <source>
        <dbReference type="SAM" id="MobiDB-lite"/>
    </source>
</evidence>
<dbReference type="SUPFAM" id="SSF89392">
    <property type="entry name" value="Prokaryotic lipoproteins and lipoprotein localization factors"/>
    <property type="match status" value="1"/>
</dbReference>
<organism evidence="3 4">
    <name type="scientific">Actinopolymorpha rutila</name>
    <dbReference type="NCBI Taxonomy" id="446787"/>
    <lineage>
        <taxon>Bacteria</taxon>
        <taxon>Bacillati</taxon>
        <taxon>Actinomycetota</taxon>
        <taxon>Actinomycetes</taxon>
        <taxon>Propionibacteriales</taxon>
        <taxon>Actinopolymorphaceae</taxon>
        <taxon>Actinopolymorpha</taxon>
    </lineage>
</organism>
<keyword evidence="3" id="KW-0449">Lipoprotein</keyword>
<gene>
    <name evidence="3" type="ORF">F4554_001997</name>
</gene>
<dbReference type="PANTHER" id="PTHR37507">
    <property type="entry name" value="SPORULATION PROTEIN YDCC"/>
    <property type="match status" value="1"/>
</dbReference>
<dbReference type="RefSeq" id="WP_179787103.1">
    <property type="nucleotide sequence ID" value="NZ_BAAARR010000008.1"/>
</dbReference>
<evidence type="ECO:0000313" key="4">
    <source>
        <dbReference type="Proteomes" id="UP000579605"/>
    </source>
</evidence>
<feature type="region of interest" description="Disordered" evidence="1">
    <location>
        <begin position="142"/>
        <end position="162"/>
    </location>
</feature>
<feature type="region of interest" description="Disordered" evidence="1">
    <location>
        <begin position="328"/>
        <end position="348"/>
    </location>
</feature>
<dbReference type="Proteomes" id="UP000579605">
    <property type="component" value="Unassembled WGS sequence"/>
</dbReference>
<protein>
    <submittedName>
        <fullName evidence="3">Outer membrane lipoprotein-sorting protein</fullName>
    </submittedName>
</protein>
<dbReference type="PANTHER" id="PTHR37507:SF2">
    <property type="entry name" value="SPORULATION PROTEIN YDCC"/>
    <property type="match status" value="1"/>
</dbReference>
<evidence type="ECO:0000259" key="2">
    <source>
        <dbReference type="Pfam" id="PF03888"/>
    </source>
</evidence>
<feature type="compositionally biased region" description="Basic and acidic residues" evidence="1">
    <location>
        <begin position="283"/>
        <end position="299"/>
    </location>
</feature>
<dbReference type="Gene3D" id="2.50.20.10">
    <property type="entry name" value="Lipoprotein localisation LolA/LolB/LppX"/>
    <property type="match status" value="1"/>
</dbReference>